<organism evidence="2 3">
    <name type="scientific">Herbiconiux moechotypicola</name>
    <dbReference type="NCBI Taxonomy" id="637393"/>
    <lineage>
        <taxon>Bacteria</taxon>
        <taxon>Bacillati</taxon>
        <taxon>Actinomycetota</taxon>
        <taxon>Actinomycetes</taxon>
        <taxon>Micrococcales</taxon>
        <taxon>Microbacteriaceae</taxon>
        <taxon>Herbiconiux</taxon>
    </lineage>
</organism>
<keyword evidence="3" id="KW-1185">Reference proteome</keyword>
<gene>
    <name evidence="2" type="ORF">GCM10009851_22930</name>
</gene>
<dbReference type="EMBL" id="BAAAQY010000006">
    <property type="protein sequence ID" value="GAA2237316.1"/>
    <property type="molecule type" value="Genomic_DNA"/>
</dbReference>
<feature type="region of interest" description="Disordered" evidence="1">
    <location>
        <begin position="63"/>
        <end position="82"/>
    </location>
</feature>
<dbReference type="Proteomes" id="UP001500929">
    <property type="component" value="Unassembled WGS sequence"/>
</dbReference>
<evidence type="ECO:0000313" key="2">
    <source>
        <dbReference type="EMBL" id="GAA2237316.1"/>
    </source>
</evidence>
<proteinExistence type="predicted"/>
<comment type="caution">
    <text evidence="2">The sequence shown here is derived from an EMBL/GenBank/DDBJ whole genome shotgun (WGS) entry which is preliminary data.</text>
</comment>
<reference evidence="2 3" key="1">
    <citation type="journal article" date="2019" name="Int. J. Syst. Evol. Microbiol.">
        <title>The Global Catalogue of Microorganisms (GCM) 10K type strain sequencing project: providing services to taxonomists for standard genome sequencing and annotation.</title>
        <authorList>
            <consortium name="The Broad Institute Genomics Platform"/>
            <consortium name="The Broad Institute Genome Sequencing Center for Infectious Disease"/>
            <person name="Wu L."/>
            <person name="Ma J."/>
        </authorList>
    </citation>
    <scope>NUCLEOTIDE SEQUENCE [LARGE SCALE GENOMIC DNA]</scope>
    <source>
        <strain evidence="2 3">JCM 16117</strain>
    </source>
</reference>
<evidence type="ECO:0000256" key="1">
    <source>
        <dbReference type="SAM" id="MobiDB-lite"/>
    </source>
</evidence>
<name>A0ABN3DQ69_9MICO</name>
<accession>A0ABN3DQ69</accession>
<protein>
    <submittedName>
        <fullName evidence="2">Uncharacterized protein</fullName>
    </submittedName>
</protein>
<evidence type="ECO:0000313" key="3">
    <source>
        <dbReference type="Proteomes" id="UP001500929"/>
    </source>
</evidence>
<sequence>MPVLSSEMWSGFVLPEFPVLSDMSAPSKHSLASPAKLSVLYDQAEHRLPCAYDRAVSGRALAPSIPTVPRPYNGDDPNRRPA</sequence>